<dbReference type="Pfam" id="PF14024">
    <property type="entry name" value="DUF4240"/>
    <property type="match status" value="1"/>
</dbReference>
<protein>
    <submittedName>
        <fullName evidence="2">DUF4240 domain-containing protein</fullName>
    </submittedName>
</protein>
<reference evidence="2 3" key="1">
    <citation type="submission" date="2018-08" db="EMBL/GenBank/DDBJ databases">
        <title>A genome reference for cultivated species of the human gut microbiota.</title>
        <authorList>
            <person name="Zou Y."/>
            <person name="Xue W."/>
            <person name="Luo G."/>
        </authorList>
    </citation>
    <scope>NUCLEOTIDE SEQUENCE [LARGE SCALE GENOMIC DNA]</scope>
    <source>
        <strain evidence="2 3">TF05-12AC</strain>
    </source>
</reference>
<feature type="domain" description="DUF4240" evidence="1">
    <location>
        <begin position="10"/>
        <end position="116"/>
    </location>
</feature>
<accession>A0A3E3IKR4</accession>
<dbReference type="Proteomes" id="UP000260828">
    <property type="component" value="Unassembled WGS sequence"/>
</dbReference>
<gene>
    <name evidence="2" type="ORF">DXC40_09115</name>
</gene>
<proteinExistence type="predicted"/>
<evidence type="ECO:0000313" key="3">
    <source>
        <dbReference type="Proteomes" id="UP000260828"/>
    </source>
</evidence>
<evidence type="ECO:0000259" key="1">
    <source>
        <dbReference type="Pfam" id="PF14024"/>
    </source>
</evidence>
<evidence type="ECO:0000313" key="2">
    <source>
        <dbReference type="EMBL" id="RGE67647.1"/>
    </source>
</evidence>
<comment type="caution">
    <text evidence="2">The sequence shown here is derived from an EMBL/GenBank/DDBJ whole genome shotgun (WGS) entry which is preliminary data.</text>
</comment>
<organism evidence="2 3">
    <name type="scientific">Anaerotruncus colihominis</name>
    <dbReference type="NCBI Taxonomy" id="169435"/>
    <lineage>
        <taxon>Bacteria</taxon>
        <taxon>Bacillati</taxon>
        <taxon>Bacillota</taxon>
        <taxon>Clostridia</taxon>
        <taxon>Eubacteriales</taxon>
        <taxon>Oscillospiraceae</taxon>
        <taxon>Anaerotruncus</taxon>
    </lineage>
</organism>
<dbReference type="EMBL" id="QVME01000004">
    <property type="protein sequence ID" value="RGE67647.1"/>
    <property type="molecule type" value="Genomic_DNA"/>
</dbReference>
<name>A0A3E3IKR4_9FIRM</name>
<sequence length="355" mass="40062">MDETNRLCPTRDKESIMAVATEKLMKLDVNDILDFHMIQQEYFRMAYRNDLHAASEAIGADPSFDGLQAFIYWLISRGKEVFINAMDNPDSLAGVPKEGEKIGFLSFGYVAYTAYSMKMDRINPGDISDTYSALNSEDYGGLTPETREAIRDEIPQRADIAPSYSLNTIQCLFPNVYKENVDRLKNTGLYQEQVSKLISSRCIIHARVGIGLCPKEEYFAGTPENIANFLAWYKIADSMLLTDMTDRLVVYSSGWYIISCPDKSLLEKISETLFPLYRNEIEVQPVFRLSASEFEGIMGRLPDVHIACEGKMNMIQGNSSHCYDAVSGEYISYQGDPSFNELIADESEPVTLQMT</sequence>
<dbReference type="InterPro" id="IPR025334">
    <property type="entry name" value="DUF4240"/>
</dbReference>
<dbReference type="AlphaFoldDB" id="A0A3E3IKR4"/>